<dbReference type="InterPro" id="IPR043128">
    <property type="entry name" value="Rev_trsase/Diguanyl_cyclase"/>
</dbReference>
<dbReference type="CDD" id="cd01644">
    <property type="entry name" value="RT_pepA17"/>
    <property type="match status" value="1"/>
</dbReference>
<dbReference type="InterPro" id="IPR043502">
    <property type="entry name" value="DNA/RNA_pol_sf"/>
</dbReference>
<dbReference type="InterPro" id="IPR008042">
    <property type="entry name" value="Retrotrans_Pao"/>
</dbReference>
<dbReference type="AlphaFoldDB" id="A0ABD0NN04"/>
<dbReference type="SUPFAM" id="SSF56672">
    <property type="entry name" value="DNA/RNA polymerases"/>
    <property type="match status" value="1"/>
</dbReference>
<sequence>NRKKHVKDNRLCYGCLKQGHSAKDCKRRLTCDTCTKRHPTCLHDETYRDGLQRETRASTNYAARDGSPETATAMSLNVARSEQSVSTSMIVPVWLSTTTNPLKEKLVYALLDTQSDTVFVDQDVTHELQADVCPVKLKLTTMMGRNAVVSSGKVSDLLVRGYNSATVIKLPTAYTKDYIPANREHIPTCETAKQWSHLLSIVDEVPPLLSCEVSLLIGYTCPRALAPKQVILGKGNEPYAIHTDLGWSIVGNSIPCNETDSASSLCHRITVKEIPPSTPADAIRALERDFKETDGKEKTVSQEDLVFLQKLEHGITQMENGHFEMPLPFKERPQMPNNRQLAETRLNQLKRKFMKDENYKRDYMNYMNDIIKRGDAEKTDDSGPPGETWYIPHHGIYHPKKPERLRVVFDCSAKHKGTCLNEHLLNGPDMINNLTGVLVRFRQHQVALMCDIEKMFHQFQVKENDRNYLRFVWWKDGDMNSQPQAYRMTVHLFGAVSSPGCANYGLKHLAKENSSAYPAGSQFIARDFYVDDGVTSAETVKDAIRLAKEARELCAKGGLRLHKFVSNNSEVLKSIPASEHATDTKTKDLTFNETQTERALGIYWNVEKDSFTFNITLKDQPPTRRGILSTVAAIYDPLGFIAPYVLKGKGILQEMCRQGTDWDDPLPECLKPRWECWKGDLHNLKNVQINRCYVPADFGEVVKREIHHFSDASTTGYGQCSYLRLINKREDVHCTFLMGKARVSPTKVTTIPRLELTAATVSVAVSNTLREALLYDNVEEFFWTDSKVTLGYINNDARRFHTFVANRVQKIHNSTSLQQWFYVPTSKNPADMASRGTSVTELLSSNWLTGPHFLWEKKIQLPTKETIVLTVGDPEVRKVQTLSTETVEQTSLSDRLTKFSSWSRAVRAVARLRRDVLKDKSMTLTTVTERQNTETVIIKDLQRQAYQNEIETLNKGKQLSKNNKMYNLDVLLDKDNVLKVGGRLHHSSLPCSFKHPTIIPREHHITKLIIAHCHERVNHQGKGFTMNEIRANGYWIPKLSQTVASYIRQCVFCRKQRRPVEGQKMRDLPTERIEHSPPFTYCGMDVFGPFLTKQARKEYK</sequence>
<dbReference type="Pfam" id="PF05380">
    <property type="entry name" value="Peptidase_A17"/>
    <property type="match status" value="1"/>
</dbReference>
<evidence type="ECO:0000313" key="3">
    <source>
        <dbReference type="EMBL" id="KAL0163339.1"/>
    </source>
</evidence>
<dbReference type="PANTHER" id="PTHR47331">
    <property type="entry name" value="PHD-TYPE DOMAIN-CONTAINING PROTEIN"/>
    <property type="match status" value="1"/>
</dbReference>
<feature type="non-terminal residue" evidence="3">
    <location>
        <position position="1100"/>
    </location>
</feature>
<dbReference type="InterPro" id="IPR001878">
    <property type="entry name" value="Znf_CCHC"/>
</dbReference>
<proteinExistence type="predicted"/>
<evidence type="ECO:0000256" key="1">
    <source>
        <dbReference type="PROSITE-ProRule" id="PRU00047"/>
    </source>
</evidence>
<gene>
    <name evidence="3" type="ORF">M9458_042735</name>
</gene>
<dbReference type="Gene3D" id="1.10.340.70">
    <property type="match status" value="1"/>
</dbReference>
<dbReference type="Gene3D" id="3.10.10.10">
    <property type="entry name" value="HIV Type 1 Reverse Transcriptase, subunit A, domain 1"/>
    <property type="match status" value="1"/>
</dbReference>
<keyword evidence="1" id="KW-0862">Zinc</keyword>
<comment type="caution">
    <text evidence="3">The sequence shown here is derived from an EMBL/GenBank/DDBJ whole genome shotgun (WGS) entry which is preliminary data.</text>
</comment>
<dbReference type="PANTHER" id="PTHR47331:SF5">
    <property type="entry name" value="RIBONUCLEASE H"/>
    <property type="match status" value="1"/>
</dbReference>
<dbReference type="Gene3D" id="3.30.70.270">
    <property type="match status" value="1"/>
</dbReference>
<feature type="domain" description="CCHC-type" evidence="2">
    <location>
        <begin position="12"/>
        <end position="27"/>
    </location>
</feature>
<reference evidence="3 4" key="1">
    <citation type="submission" date="2024-05" db="EMBL/GenBank/DDBJ databases">
        <title>Genome sequencing and assembly of Indian major carp, Cirrhinus mrigala (Hamilton, 1822).</title>
        <authorList>
            <person name="Mohindra V."/>
            <person name="Chowdhury L.M."/>
            <person name="Lal K."/>
            <person name="Jena J.K."/>
        </authorList>
    </citation>
    <scope>NUCLEOTIDE SEQUENCE [LARGE SCALE GENOMIC DNA]</scope>
    <source>
        <strain evidence="3">CM1030</strain>
        <tissue evidence="3">Blood</tissue>
    </source>
</reference>
<dbReference type="Proteomes" id="UP001529510">
    <property type="component" value="Unassembled WGS sequence"/>
</dbReference>
<evidence type="ECO:0000259" key="2">
    <source>
        <dbReference type="PROSITE" id="PS50158"/>
    </source>
</evidence>
<protein>
    <recommendedName>
        <fullName evidence="2">CCHC-type domain-containing protein</fullName>
    </recommendedName>
</protein>
<dbReference type="EMBL" id="JAMKFB020000021">
    <property type="protein sequence ID" value="KAL0163339.1"/>
    <property type="molecule type" value="Genomic_DNA"/>
</dbReference>
<dbReference type="GO" id="GO:0008270">
    <property type="term" value="F:zinc ion binding"/>
    <property type="evidence" value="ECO:0007669"/>
    <property type="project" value="UniProtKB-KW"/>
</dbReference>
<dbReference type="InterPro" id="IPR041588">
    <property type="entry name" value="Integrase_H2C2"/>
</dbReference>
<keyword evidence="1" id="KW-0479">Metal-binding</keyword>
<feature type="non-terminal residue" evidence="3">
    <location>
        <position position="1"/>
    </location>
</feature>
<dbReference type="Pfam" id="PF17921">
    <property type="entry name" value="Integrase_H2C2"/>
    <property type="match status" value="1"/>
</dbReference>
<name>A0ABD0NN04_CIRMR</name>
<keyword evidence="1" id="KW-0863">Zinc-finger</keyword>
<dbReference type="PROSITE" id="PS50158">
    <property type="entry name" value="ZF_CCHC"/>
    <property type="match status" value="1"/>
</dbReference>
<evidence type="ECO:0000313" key="4">
    <source>
        <dbReference type="Proteomes" id="UP001529510"/>
    </source>
</evidence>
<keyword evidence="4" id="KW-1185">Reference proteome</keyword>
<accession>A0ABD0NN04</accession>
<organism evidence="3 4">
    <name type="scientific">Cirrhinus mrigala</name>
    <name type="common">Mrigala</name>
    <dbReference type="NCBI Taxonomy" id="683832"/>
    <lineage>
        <taxon>Eukaryota</taxon>
        <taxon>Metazoa</taxon>
        <taxon>Chordata</taxon>
        <taxon>Craniata</taxon>
        <taxon>Vertebrata</taxon>
        <taxon>Euteleostomi</taxon>
        <taxon>Actinopterygii</taxon>
        <taxon>Neopterygii</taxon>
        <taxon>Teleostei</taxon>
        <taxon>Ostariophysi</taxon>
        <taxon>Cypriniformes</taxon>
        <taxon>Cyprinidae</taxon>
        <taxon>Labeoninae</taxon>
        <taxon>Labeonini</taxon>
        <taxon>Cirrhinus</taxon>
    </lineage>
</organism>